<reference evidence="5" key="1">
    <citation type="journal article" date="2019" name="Toxins">
        <title>Detection of Abrin-Like and Prepropulchellin-Like Toxin Genes and Transcripts Using Whole Genome Sequencing and Full-Length Transcript Sequencing of Abrus precatorius.</title>
        <authorList>
            <person name="Hovde B.T."/>
            <person name="Daligault H.E."/>
            <person name="Hanschen E.R."/>
            <person name="Kunde Y.A."/>
            <person name="Johnson M.B."/>
            <person name="Starkenburg S.R."/>
            <person name="Johnson S.L."/>
        </authorList>
    </citation>
    <scope>NUCLEOTIDE SEQUENCE [LARGE SCALE GENOMIC DNA]</scope>
</reference>
<keyword evidence="2" id="KW-0611">Plant defense</keyword>
<sequence length="548" mass="62237">MEGHLLNLIAKTLVEYIKPLEDANQGETKFSDPSSQTPEIELLDQALEALCKNIKDSTQKLQPVGVSQSTEANVSSSQASQTVQYPIVSLGEHKNEVVDLVLKRIKVSYDILDLHSRLCLLSLSIFPENVVIKKRHTIYWWIGDGFVKNTKEKMAEEKGEEIFDELLNSYLIVPHDNGKCPIVNKFKINPWIRHMLVSLVPREINNQLFYSQIGSSHQYLPSHTCLVLDQQKVKISDEFGLEYDNWRTVFNVGASYLNFGPQWMTKMKKLVVLQLGRWQASPSHHIEVENVEFLKGLKDQKNLKYLSLRGISRISELPPSIGQLVGLEILDLKACHNLETLPNEIALLRTLTHLDVSQCYLLESMPKGIEKLNELQVLKGFVIGSSTKTPCRISDLAKLKNLKRLSIHIGSEAVIQEGDFESLKDFITVKRLKISWGVNKDIHISLPSGLEKLDLEGYPSETIPEWLKPSKLPSGLKKLYIKGGKLNVTDHGEKGRASGVKIVRIKYQNHLHMTSPNLKELFPSLEYAEWNHFQWTFEEKGKTTTSKS</sequence>
<gene>
    <name evidence="6" type="primary">LOC113854277</name>
</gene>
<dbReference type="Gene3D" id="1.10.10.10">
    <property type="entry name" value="Winged helix-like DNA-binding domain superfamily/Winged helix DNA-binding domain"/>
    <property type="match status" value="1"/>
</dbReference>
<dbReference type="Pfam" id="PF23559">
    <property type="entry name" value="WHD_DRP"/>
    <property type="match status" value="1"/>
</dbReference>
<dbReference type="InterPro" id="IPR036388">
    <property type="entry name" value="WH-like_DNA-bd_sf"/>
</dbReference>
<keyword evidence="5" id="KW-1185">Reference proteome</keyword>
<dbReference type="PANTHER" id="PTHR23155">
    <property type="entry name" value="DISEASE RESISTANCE PROTEIN RP"/>
    <property type="match status" value="1"/>
</dbReference>
<dbReference type="InterPro" id="IPR044974">
    <property type="entry name" value="Disease_R_plants"/>
</dbReference>
<evidence type="ECO:0000259" key="3">
    <source>
        <dbReference type="Pfam" id="PF23559"/>
    </source>
</evidence>
<dbReference type="Pfam" id="PF23598">
    <property type="entry name" value="LRR_14"/>
    <property type="match status" value="1"/>
</dbReference>
<dbReference type="InterPro" id="IPR032675">
    <property type="entry name" value="LRR_dom_sf"/>
</dbReference>
<dbReference type="OrthoDB" id="1934998at2759"/>
<evidence type="ECO:0000313" key="5">
    <source>
        <dbReference type="Proteomes" id="UP000694853"/>
    </source>
</evidence>
<accession>A0A8B8KB41</accession>
<evidence type="ECO:0000313" key="6">
    <source>
        <dbReference type="RefSeq" id="XP_027340990.1"/>
    </source>
</evidence>
<dbReference type="PANTHER" id="PTHR23155:SF1076">
    <property type="entry name" value="LEUCINE-RICH REPEAT (LRR) FAMILY PROTEIN-RELATED"/>
    <property type="match status" value="1"/>
</dbReference>
<dbReference type="InterPro" id="IPR058922">
    <property type="entry name" value="WHD_DRP"/>
</dbReference>
<feature type="domain" description="Disease resistance R13L4/SHOC-2-like LRR" evidence="4">
    <location>
        <begin position="269"/>
        <end position="491"/>
    </location>
</feature>
<dbReference type="Proteomes" id="UP000694853">
    <property type="component" value="Unplaced"/>
</dbReference>
<evidence type="ECO:0000259" key="4">
    <source>
        <dbReference type="Pfam" id="PF23598"/>
    </source>
</evidence>
<feature type="domain" description="Disease resistance protein winged helix" evidence="3">
    <location>
        <begin position="125"/>
        <end position="189"/>
    </location>
</feature>
<dbReference type="GeneID" id="113854277"/>
<dbReference type="RefSeq" id="XP_027340990.1">
    <property type="nucleotide sequence ID" value="XM_027485189.1"/>
</dbReference>
<dbReference type="Gene3D" id="3.80.10.10">
    <property type="entry name" value="Ribonuclease Inhibitor"/>
    <property type="match status" value="1"/>
</dbReference>
<protein>
    <submittedName>
        <fullName evidence="6">Disease resistance RPP13-like protein 4</fullName>
    </submittedName>
</protein>
<dbReference type="SUPFAM" id="SSF52058">
    <property type="entry name" value="L domain-like"/>
    <property type="match status" value="1"/>
</dbReference>
<organism evidence="5 6">
    <name type="scientific">Abrus precatorius</name>
    <name type="common">Indian licorice</name>
    <name type="synonym">Glycine abrus</name>
    <dbReference type="NCBI Taxonomy" id="3816"/>
    <lineage>
        <taxon>Eukaryota</taxon>
        <taxon>Viridiplantae</taxon>
        <taxon>Streptophyta</taxon>
        <taxon>Embryophyta</taxon>
        <taxon>Tracheophyta</taxon>
        <taxon>Spermatophyta</taxon>
        <taxon>Magnoliopsida</taxon>
        <taxon>eudicotyledons</taxon>
        <taxon>Gunneridae</taxon>
        <taxon>Pentapetalae</taxon>
        <taxon>rosids</taxon>
        <taxon>fabids</taxon>
        <taxon>Fabales</taxon>
        <taxon>Fabaceae</taxon>
        <taxon>Papilionoideae</taxon>
        <taxon>50 kb inversion clade</taxon>
        <taxon>NPAAA clade</taxon>
        <taxon>indigoferoid/millettioid clade</taxon>
        <taxon>Abreae</taxon>
        <taxon>Abrus</taxon>
    </lineage>
</organism>
<dbReference type="AlphaFoldDB" id="A0A8B8KB41"/>
<evidence type="ECO:0000256" key="2">
    <source>
        <dbReference type="ARBA" id="ARBA00022821"/>
    </source>
</evidence>
<proteinExistence type="predicted"/>
<evidence type="ECO:0000256" key="1">
    <source>
        <dbReference type="ARBA" id="ARBA00022737"/>
    </source>
</evidence>
<reference evidence="6" key="2">
    <citation type="submission" date="2025-08" db="UniProtKB">
        <authorList>
            <consortium name="RefSeq"/>
        </authorList>
    </citation>
    <scope>IDENTIFICATION</scope>
    <source>
        <tissue evidence="6">Young leaves</tissue>
    </source>
</reference>
<dbReference type="KEGG" id="aprc:113854277"/>
<keyword evidence="1" id="KW-0677">Repeat</keyword>
<dbReference type="InterPro" id="IPR055414">
    <property type="entry name" value="LRR_R13L4/SHOC2-like"/>
</dbReference>
<name>A0A8B8KB41_ABRPR</name>
<dbReference type="GO" id="GO:0098542">
    <property type="term" value="P:defense response to other organism"/>
    <property type="evidence" value="ECO:0007669"/>
    <property type="project" value="TreeGrafter"/>
</dbReference>